<dbReference type="STRING" id="1121409.SAMN02745124_01909"/>
<feature type="transmembrane region" description="Helical" evidence="2">
    <location>
        <begin position="106"/>
        <end position="128"/>
    </location>
</feature>
<feature type="transmembrane region" description="Helical" evidence="2">
    <location>
        <begin position="47"/>
        <end position="65"/>
    </location>
</feature>
<feature type="transmembrane region" description="Helical" evidence="2">
    <location>
        <begin position="148"/>
        <end position="176"/>
    </location>
</feature>
<keyword evidence="2" id="KW-1003">Cell membrane</keyword>
<dbReference type="GO" id="GO:0048038">
    <property type="term" value="F:quinone binding"/>
    <property type="evidence" value="ECO:0007669"/>
    <property type="project" value="UniProtKB-UniRule"/>
</dbReference>
<dbReference type="PANTHER" id="PTHR33269:SF17">
    <property type="entry name" value="NADH-UBIQUINONE OXIDOREDUCTASE CHAIN 6"/>
    <property type="match status" value="1"/>
</dbReference>
<gene>
    <name evidence="3" type="ORF">SAMN02745124_01909</name>
</gene>
<dbReference type="PANTHER" id="PTHR33269">
    <property type="entry name" value="NADH-UBIQUINONE OXIDOREDUCTASE CHAIN 6"/>
    <property type="match status" value="1"/>
</dbReference>
<keyword evidence="2" id="KW-0812">Transmembrane</keyword>
<dbReference type="EMBL" id="FQXS01000009">
    <property type="protein sequence ID" value="SHH78635.1"/>
    <property type="molecule type" value="Genomic_DNA"/>
</dbReference>
<comment type="function">
    <text evidence="2">NDH-1 shuttles electrons from NADH, via FMN and iron-sulfur (Fe-S) centers, to quinones in the respiratory chain. Couples the redox reaction to proton translocation (for every two electrons transferred, four hydrogen ions are translocated across the cytoplasmic membrane), and thus conserves the redox energy in a proton gradient.</text>
</comment>
<comment type="similarity">
    <text evidence="1 2">Belongs to the complex I subunit 6 family.</text>
</comment>
<evidence type="ECO:0000256" key="2">
    <source>
        <dbReference type="RuleBase" id="RU004429"/>
    </source>
</evidence>
<dbReference type="AlphaFoldDB" id="A0A1M5VTP7"/>
<dbReference type="InterPro" id="IPR042106">
    <property type="entry name" value="Nuo/plastoQ_OxRdtase_6_NuoJ"/>
</dbReference>
<dbReference type="EC" id="7.1.1.-" evidence="2"/>
<feature type="transmembrane region" description="Helical" evidence="2">
    <location>
        <begin position="71"/>
        <end position="94"/>
    </location>
</feature>
<keyword evidence="4" id="KW-1185">Reference proteome</keyword>
<reference evidence="3 4" key="1">
    <citation type="submission" date="2016-11" db="EMBL/GenBank/DDBJ databases">
        <authorList>
            <person name="Jaros S."/>
            <person name="Januszkiewicz K."/>
            <person name="Wedrychowicz H."/>
        </authorList>
    </citation>
    <scope>NUCLEOTIDE SEQUENCE [LARGE SCALE GENOMIC DNA]</scope>
    <source>
        <strain evidence="3 4">DSM 9705</strain>
    </source>
</reference>
<organism evidence="3 4">
    <name type="scientific">Desulfofustis glycolicus DSM 9705</name>
    <dbReference type="NCBI Taxonomy" id="1121409"/>
    <lineage>
        <taxon>Bacteria</taxon>
        <taxon>Pseudomonadati</taxon>
        <taxon>Thermodesulfobacteriota</taxon>
        <taxon>Desulfobulbia</taxon>
        <taxon>Desulfobulbales</taxon>
        <taxon>Desulfocapsaceae</taxon>
        <taxon>Desulfofustis</taxon>
    </lineage>
</organism>
<comment type="catalytic activity">
    <reaction evidence="2">
        <text>a quinone + NADH + 5 H(+)(in) = a quinol + NAD(+) + 4 H(+)(out)</text>
        <dbReference type="Rhea" id="RHEA:57888"/>
        <dbReference type="ChEBI" id="CHEBI:15378"/>
        <dbReference type="ChEBI" id="CHEBI:24646"/>
        <dbReference type="ChEBI" id="CHEBI:57540"/>
        <dbReference type="ChEBI" id="CHEBI:57945"/>
        <dbReference type="ChEBI" id="CHEBI:132124"/>
    </reaction>
</comment>
<dbReference type="GO" id="GO:0005886">
    <property type="term" value="C:plasma membrane"/>
    <property type="evidence" value="ECO:0007669"/>
    <property type="project" value="UniProtKB-SubCell"/>
</dbReference>
<dbReference type="Pfam" id="PF00499">
    <property type="entry name" value="Oxidored_q3"/>
    <property type="match status" value="1"/>
</dbReference>
<feature type="transmembrane region" description="Helical" evidence="2">
    <location>
        <begin position="20"/>
        <end position="40"/>
    </location>
</feature>
<evidence type="ECO:0000313" key="4">
    <source>
        <dbReference type="Proteomes" id="UP000184139"/>
    </source>
</evidence>
<evidence type="ECO:0000313" key="3">
    <source>
        <dbReference type="EMBL" id="SHH78635.1"/>
    </source>
</evidence>
<keyword evidence="2" id="KW-0520">NAD</keyword>
<dbReference type="Proteomes" id="UP000184139">
    <property type="component" value="Unassembled WGS sequence"/>
</dbReference>
<comment type="subcellular location">
    <subcellularLocation>
        <location evidence="2">Cell membrane</location>
        <topology evidence="2">Multi-pass membrane protein</topology>
    </subcellularLocation>
</comment>
<proteinExistence type="inferred from homology"/>
<sequence>MNPAATVNAAPGLLTADGLLGLIFLVMIALTLTGGFIAATADRLVRALAGVVVCFTGVAGFYYFLNSPFMAMMQILIYVGAICVTISFAIMLAAPEQKKKSGPVNILSGPLGFLVAALIFGAMAGLALRTEWLPFDKIAGGSVRDIGIHLLTSYSMVFELISLVLLIAIIGAIVIARGGRSQS</sequence>
<dbReference type="GO" id="GO:0008137">
    <property type="term" value="F:NADH dehydrogenase (ubiquinone) activity"/>
    <property type="evidence" value="ECO:0007669"/>
    <property type="project" value="UniProtKB-UniRule"/>
</dbReference>
<dbReference type="Gene3D" id="1.20.120.1200">
    <property type="entry name" value="NADH-ubiquinone/plastoquinone oxidoreductase chain 6, subunit NuoJ"/>
    <property type="match status" value="1"/>
</dbReference>
<dbReference type="RefSeq" id="WP_073375518.1">
    <property type="nucleotide sequence ID" value="NZ_FQXS01000009.1"/>
</dbReference>
<dbReference type="InterPro" id="IPR001457">
    <property type="entry name" value="NADH_UbQ/plastoQ_OxRdtase_su6"/>
</dbReference>
<keyword evidence="2" id="KW-1133">Transmembrane helix</keyword>
<keyword evidence="2" id="KW-0874">Quinone</keyword>
<name>A0A1M5VTP7_9BACT</name>
<keyword evidence="2" id="KW-0472">Membrane</keyword>
<protein>
    <recommendedName>
        <fullName evidence="2">NADH-quinone oxidoreductase subunit J</fullName>
        <ecNumber evidence="2">7.1.1.-</ecNumber>
    </recommendedName>
</protein>
<accession>A0A1M5VTP7</accession>
<dbReference type="OrthoDB" id="5405547at2"/>
<evidence type="ECO:0000256" key="1">
    <source>
        <dbReference type="ARBA" id="ARBA00005698"/>
    </source>
</evidence>